<protein>
    <recommendedName>
        <fullName evidence="6">DNA 5'-3' helicase</fullName>
        <ecNumber evidence="6">5.6.2.3</ecNumber>
    </recommendedName>
</protein>
<dbReference type="HOGENOM" id="CLU_012117_2_2_12"/>
<keyword evidence="2" id="KW-0547">Nucleotide-binding</keyword>
<dbReference type="PANTHER" id="PTHR11472">
    <property type="entry name" value="DNA REPAIR DEAD HELICASE RAD3/XP-D SUBFAMILY MEMBER"/>
    <property type="match status" value="1"/>
</dbReference>
<gene>
    <name evidence="10" type="ordered locus">Turpa_2875</name>
</gene>
<evidence type="ECO:0000256" key="6">
    <source>
        <dbReference type="ARBA" id="ARBA00044969"/>
    </source>
</evidence>
<dbReference type="RefSeq" id="WP_014804016.1">
    <property type="nucleotide sequence ID" value="NC_018020.1"/>
</dbReference>
<dbReference type="GO" id="GO:0043139">
    <property type="term" value="F:5'-3' DNA helicase activity"/>
    <property type="evidence" value="ECO:0007669"/>
    <property type="project" value="UniProtKB-EC"/>
</dbReference>
<dbReference type="InterPro" id="IPR045028">
    <property type="entry name" value="DinG/Rad3-like"/>
</dbReference>
<feature type="domain" description="Helicase ATP-binding" evidence="8">
    <location>
        <begin position="77"/>
        <end position="309"/>
    </location>
</feature>
<keyword evidence="11" id="KW-1185">Reference proteome</keyword>
<evidence type="ECO:0000256" key="4">
    <source>
        <dbReference type="ARBA" id="ARBA00022840"/>
    </source>
</evidence>
<name>I4B8A7_TURPD</name>
<evidence type="ECO:0000256" key="7">
    <source>
        <dbReference type="ARBA" id="ARBA00048954"/>
    </source>
</evidence>
<evidence type="ECO:0000256" key="1">
    <source>
        <dbReference type="ARBA" id="ARBA00001966"/>
    </source>
</evidence>
<dbReference type="SMART" id="SM00491">
    <property type="entry name" value="HELICc2"/>
    <property type="match status" value="1"/>
</dbReference>
<dbReference type="PROSITE" id="PS51192">
    <property type="entry name" value="HELICASE_ATP_BIND_1"/>
    <property type="match status" value="1"/>
</dbReference>
<dbReference type="InterPro" id="IPR006555">
    <property type="entry name" value="ATP-dep_Helicase_C"/>
</dbReference>
<comment type="catalytic activity">
    <reaction evidence="7">
        <text>ATP + H2O = ADP + phosphate + H(+)</text>
        <dbReference type="Rhea" id="RHEA:13065"/>
        <dbReference type="ChEBI" id="CHEBI:15377"/>
        <dbReference type="ChEBI" id="CHEBI:15378"/>
        <dbReference type="ChEBI" id="CHEBI:30616"/>
        <dbReference type="ChEBI" id="CHEBI:43474"/>
        <dbReference type="ChEBI" id="CHEBI:456216"/>
        <dbReference type="EC" id="5.6.2.3"/>
    </reaction>
</comment>
<dbReference type="STRING" id="869212.Turpa_2875"/>
<comment type="similarity">
    <text evidence="5">Belongs to the helicase family. DinG subfamily.</text>
</comment>
<dbReference type="GO" id="GO:0005524">
    <property type="term" value="F:ATP binding"/>
    <property type="evidence" value="ECO:0007669"/>
    <property type="project" value="UniProtKB-KW"/>
</dbReference>
<reference evidence="10 11" key="1">
    <citation type="submission" date="2012-06" db="EMBL/GenBank/DDBJ databases">
        <title>The complete chromosome of genome of Turneriella parva DSM 21527.</title>
        <authorList>
            <consortium name="US DOE Joint Genome Institute (JGI-PGF)"/>
            <person name="Lucas S."/>
            <person name="Han J."/>
            <person name="Lapidus A."/>
            <person name="Bruce D."/>
            <person name="Goodwin L."/>
            <person name="Pitluck S."/>
            <person name="Peters L."/>
            <person name="Kyrpides N."/>
            <person name="Mavromatis K."/>
            <person name="Ivanova N."/>
            <person name="Mikhailova N."/>
            <person name="Chertkov O."/>
            <person name="Detter J.C."/>
            <person name="Tapia R."/>
            <person name="Han C."/>
            <person name="Land M."/>
            <person name="Hauser L."/>
            <person name="Markowitz V."/>
            <person name="Cheng J.-F."/>
            <person name="Hugenholtz P."/>
            <person name="Woyke T."/>
            <person name="Wu D."/>
            <person name="Gronow S."/>
            <person name="Wellnitz S."/>
            <person name="Brambilla E."/>
            <person name="Klenk H.-P."/>
            <person name="Eisen J.A."/>
        </authorList>
    </citation>
    <scope>NUCLEOTIDE SEQUENCE [LARGE SCALE GENOMIC DNA]</scope>
    <source>
        <strain evidence="11">ATCC BAA-1111 / DSM 21527 / NCTC 11395 / H</strain>
    </source>
</reference>
<keyword evidence="4" id="KW-0067">ATP-binding</keyword>
<evidence type="ECO:0000313" key="11">
    <source>
        <dbReference type="Proteomes" id="UP000006048"/>
    </source>
</evidence>
<keyword evidence="3" id="KW-0378">Hydrolase</keyword>
<evidence type="ECO:0000256" key="2">
    <source>
        <dbReference type="ARBA" id="ARBA00022741"/>
    </source>
</evidence>
<sequence length="724" mass="81834">MAEEDQDELPSGRLPPWCNADELTEIQGDSIEVAIAEHSVGTAALGAVCAAAFERIGAALPDYQMRDAQVQMAQQILRSFYRERNAVIEAATGVGKSFAYVVASLAYNYLTGERVLIATETKALQWQLFEKDLPFIRRALDPDLRFELCLGSANYFCRLRYEQMINEGSFRDLIEEDKLAEVRAWAGEVMTDFARSGSRFEDTPKIPESVWRLVTRDSDGCPANRCPHYGNCNYYRERKKWSDAQLLVANHHLLLFHLLNDKHTLPEYGAVVIDEAHGLIRTGYSIFTASFARNDFADLKKGIDKLLISHTGIQGELKQEIEEVTAACLTRWETFFSRWEVETDMVFQNSGTALIRANIADTPEINAPLIELAERYDSLKTEDTEASLLGTINAQLKQIRKMAAFAGMYSKFDSQGIVYWAEKRDDRFLLQACRLNLGETLADLMPELRLYTSATIGYWPFADFPSRKSDLIQRGFFNRFLGDALPLAEEGSVDCNIFFSPFNYREHAALYAPEHLLIPEHGSPPHVQAEYFDRLAEEIAALTSVSGGGALVLFTSNYNLQQIAERLVTMTDLEVISQLEDGVQDSLARFRRNKEAILLGSQSFWQGIDVAGDGLRLLIITKLLFTPPDDPIFKARSEILEAKGKRPFFDLSLPHASTMLRQAFGRLIRTERDKGVIALLDSRIWQKTYGKTLIANLPRVQVLRTFAELERANDKFGLLKYSQD</sequence>
<dbReference type="KEGG" id="tpx:Turpa_2875"/>
<dbReference type="GO" id="GO:0006281">
    <property type="term" value="P:DNA repair"/>
    <property type="evidence" value="ECO:0007669"/>
    <property type="project" value="TreeGrafter"/>
</dbReference>
<dbReference type="InterPro" id="IPR014001">
    <property type="entry name" value="Helicase_ATP-bd"/>
</dbReference>
<proteinExistence type="inferred from homology"/>
<feature type="domain" description="Helicase ATP-binding" evidence="9">
    <location>
        <begin position="55"/>
        <end position="328"/>
    </location>
</feature>
<dbReference type="InterPro" id="IPR027417">
    <property type="entry name" value="P-loop_NTPase"/>
</dbReference>
<comment type="cofactor">
    <cofactor evidence="1">
        <name>[4Fe-4S] cluster</name>
        <dbReference type="ChEBI" id="CHEBI:49883"/>
    </cofactor>
</comment>
<dbReference type="Pfam" id="PF00270">
    <property type="entry name" value="DEAD"/>
    <property type="match status" value="1"/>
</dbReference>
<dbReference type="GO" id="GO:0003676">
    <property type="term" value="F:nucleic acid binding"/>
    <property type="evidence" value="ECO:0007669"/>
    <property type="project" value="InterPro"/>
</dbReference>
<dbReference type="SUPFAM" id="SSF52540">
    <property type="entry name" value="P-loop containing nucleoside triphosphate hydrolases"/>
    <property type="match status" value="2"/>
</dbReference>
<evidence type="ECO:0000256" key="3">
    <source>
        <dbReference type="ARBA" id="ARBA00022801"/>
    </source>
</evidence>
<dbReference type="SMART" id="SM00487">
    <property type="entry name" value="DEXDc"/>
    <property type="match status" value="1"/>
</dbReference>
<dbReference type="GO" id="GO:0016818">
    <property type="term" value="F:hydrolase activity, acting on acid anhydrides, in phosphorus-containing anhydrides"/>
    <property type="evidence" value="ECO:0007669"/>
    <property type="project" value="InterPro"/>
</dbReference>
<dbReference type="Gene3D" id="3.40.50.300">
    <property type="entry name" value="P-loop containing nucleotide triphosphate hydrolases"/>
    <property type="match status" value="2"/>
</dbReference>
<dbReference type="Pfam" id="PF13307">
    <property type="entry name" value="Helicase_C_2"/>
    <property type="match status" value="1"/>
</dbReference>
<evidence type="ECO:0000259" key="9">
    <source>
        <dbReference type="PROSITE" id="PS51193"/>
    </source>
</evidence>
<dbReference type="InterPro" id="IPR011545">
    <property type="entry name" value="DEAD/DEAH_box_helicase_dom"/>
</dbReference>
<dbReference type="PATRIC" id="fig|869212.3.peg.2897"/>
<dbReference type="EMBL" id="CP002959">
    <property type="protein sequence ID" value="AFM13514.1"/>
    <property type="molecule type" value="Genomic_DNA"/>
</dbReference>
<dbReference type="PROSITE" id="PS51193">
    <property type="entry name" value="HELICASE_ATP_BIND_2"/>
    <property type="match status" value="1"/>
</dbReference>
<accession>I4B8A7</accession>
<dbReference type="Proteomes" id="UP000006048">
    <property type="component" value="Chromosome"/>
</dbReference>
<dbReference type="PANTHER" id="PTHR11472:SF34">
    <property type="entry name" value="REGULATOR OF TELOMERE ELONGATION HELICASE 1"/>
    <property type="match status" value="1"/>
</dbReference>
<dbReference type="EC" id="5.6.2.3" evidence="6"/>
<organism evidence="10 11">
    <name type="scientific">Turneriella parva (strain ATCC BAA-1111 / DSM 21527 / NCTC 11395 / H)</name>
    <name type="common">Leptospira parva</name>
    <dbReference type="NCBI Taxonomy" id="869212"/>
    <lineage>
        <taxon>Bacteria</taxon>
        <taxon>Pseudomonadati</taxon>
        <taxon>Spirochaetota</taxon>
        <taxon>Spirochaetia</taxon>
        <taxon>Leptospirales</taxon>
        <taxon>Leptospiraceae</taxon>
        <taxon>Turneriella</taxon>
    </lineage>
</organism>
<evidence type="ECO:0000259" key="8">
    <source>
        <dbReference type="PROSITE" id="PS51192"/>
    </source>
</evidence>
<dbReference type="AlphaFoldDB" id="I4B8A7"/>
<keyword evidence="10" id="KW-0347">Helicase</keyword>
<evidence type="ECO:0000313" key="10">
    <source>
        <dbReference type="EMBL" id="AFM13514.1"/>
    </source>
</evidence>
<dbReference type="InterPro" id="IPR014013">
    <property type="entry name" value="Helic_SF1/SF2_ATP-bd_DinG/Rad3"/>
</dbReference>
<evidence type="ECO:0000256" key="5">
    <source>
        <dbReference type="ARBA" id="ARBA00038058"/>
    </source>
</evidence>